<keyword evidence="1" id="KW-0732">Signal</keyword>
<gene>
    <name evidence="2" type="ORF">AW0309160_03047</name>
</gene>
<protein>
    <recommendedName>
        <fullName evidence="3">Lipoprotein</fullName>
    </recommendedName>
</protein>
<organism evidence="2">
    <name type="scientific">Aliivibrio wodanis</name>
    <dbReference type="NCBI Taxonomy" id="80852"/>
    <lineage>
        <taxon>Bacteria</taxon>
        <taxon>Pseudomonadati</taxon>
        <taxon>Pseudomonadota</taxon>
        <taxon>Gammaproteobacteria</taxon>
        <taxon>Vibrionales</taxon>
        <taxon>Vibrionaceae</taxon>
        <taxon>Aliivibrio</taxon>
    </lineage>
</organism>
<proteinExistence type="predicted"/>
<name>A0A5Q4ZV14_9GAMM</name>
<evidence type="ECO:0008006" key="3">
    <source>
        <dbReference type="Google" id="ProtNLM"/>
    </source>
</evidence>
<reference evidence="2" key="1">
    <citation type="submission" date="2019-09" db="EMBL/GenBank/DDBJ databases">
        <authorList>
            <person name="Hjerde E."/>
        </authorList>
    </citation>
    <scope>NUCLEOTIDE SEQUENCE</scope>
    <source>
        <strain evidence="2">06/09/160</strain>
    </source>
</reference>
<evidence type="ECO:0000256" key="1">
    <source>
        <dbReference type="SAM" id="SignalP"/>
    </source>
</evidence>
<feature type="chain" id="PRO_5024272139" description="Lipoprotein" evidence="1">
    <location>
        <begin position="20"/>
        <end position="143"/>
    </location>
</feature>
<feature type="signal peptide" evidence="1">
    <location>
        <begin position="1"/>
        <end position="19"/>
    </location>
</feature>
<dbReference type="EMBL" id="LR721751">
    <property type="protein sequence ID" value="VVV05567.1"/>
    <property type="molecule type" value="Genomic_DNA"/>
</dbReference>
<sequence>MMKNILMVFLMSLSLIACGGDSGSSSGPSNSDKPVTVKTEDLLAPDDFTFNPITLQKLTIDLSGSLPERTHVSVYSLFSEVGKENYIVNYDSKIIDSAMTNGQLTLEFSLAESQSEIVVEIWSYDGSQPLQKMFEINGKAIVW</sequence>
<accession>A0A5Q4ZV14</accession>
<dbReference type="PROSITE" id="PS51257">
    <property type="entry name" value="PROKAR_LIPOPROTEIN"/>
    <property type="match status" value="1"/>
</dbReference>
<evidence type="ECO:0000313" key="2">
    <source>
        <dbReference type="EMBL" id="VVV05567.1"/>
    </source>
</evidence>
<dbReference type="AlphaFoldDB" id="A0A5Q4ZV14"/>